<dbReference type="EMBL" id="KF123383">
    <property type="protein sequence ID" value="AIA90685.1"/>
    <property type="molecule type" value="Genomic_DNA"/>
</dbReference>
<dbReference type="InterPro" id="IPR001173">
    <property type="entry name" value="Glyco_trans_2-like"/>
</dbReference>
<sequence length="78" mass="9229">MDRIKVSVITVCRNAEKTIEKTIKSVLEQEYKNVEYIIVDGNSSDSTYEIVKNYRFIFEKKGIKLNIFLKMIMVFLMQ</sequence>
<accession>A0A060CCB9</accession>
<dbReference type="InterPro" id="IPR029044">
    <property type="entry name" value="Nucleotide-diphossugar_trans"/>
</dbReference>
<reference evidence="2" key="1">
    <citation type="journal article" date="2013" name="Environ. Microbiol.">
        <title>Seasonally variable intestinal metagenomes of the red palm weevil (Rhynchophorus ferrugineus).</title>
        <authorList>
            <person name="Jia S."/>
            <person name="Zhang X."/>
            <person name="Zhang G."/>
            <person name="Yin A."/>
            <person name="Zhang S."/>
            <person name="Li F."/>
            <person name="Wang L."/>
            <person name="Zhao D."/>
            <person name="Yun Q."/>
            <person name="Tala"/>
            <person name="Wang J."/>
            <person name="Sun G."/>
            <person name="Baabdullah M."/>
            <person name="Yu X."/>
            <person name="Hu S."/>
            <person name="Al-Mssallem I.S."/>
            <person name="Yu J."/>
        </authorList>
    </citation>
    <scope>NUCLEOTIDE SEQUENCE</scope>
</reference>
<dbReference type="PANTHER" id="PTHR22916">
    <property type="entry name" value="GLYCOSYLTRANSFERASE"/>
    <property type="match status" value="1"/>
</dbReference>
<proteinExistence type="predicted"/>
<evidence type="ECO:0000313" key="2">
    <source>
        <dbReference type="EMBL" id="AIA90685.1"/>
    </source>
</evidence>
<dbReference type="AlphaFoldDB" id="A0A060CCB9"/>
<evidence type="ECO:0000259" key="1">
    <source>
        <dbReference type="Pfam" id="PF00535"/>
    </source>
</evidence>
<feature type="domain" description="Glycosyltransferase 2-like" evidence="1">
    <location>
        <begin position="7"/>
        <end position="56"/>
    </location>
</feature>
<protein>
    <submittedName>
        <fullName evidence="2">Glycos_transf_2</fullName>
    </submittedName>
</protein>
<dbReference type="PANTHER" id="PTHR22916:SF3">
    <property type="entry name" value="UDP-GLCNAC:BETAGAL BETA-1,3-N-ACETYLGLUCOSAMINYLTRANSFERASE-LIKE PROTEIN 1"/>
    <property type="match status" value="1"/>
</dbReference>
<name>A0A060CCB9_9HELI</name>
<dbReference type="SUPFAM" id="SSF53448">
    <property type="entry name" value="Nucleotide-diphospho-sugar transferases"/>
    <property type="match status" value="1"/>
</dbReference>
<organism evidence="2">
    <name type="scientific">uncultured Helicobacter sp</name>
    <dbReference type="NCBI Taxonomy" id="175537"/>
    <lineage>
        <taxon>Bacteria</taxon>
        <taxon>Pseudomonadati</taxon>
        <taxon>Campylobacterota</taxon>
        <taxon>Epsilonproteobacteria</taxon>
        <taxon>Campylobacterales</taxon>
        <taxon>Helicobacteraceae</taxon>
        <taxon>Helicobacter</taxon>
        <taxon>environmental samples</taxon>
    </lineage>
</organism>
<dbReference type="Gene3D" id="3.90.550.10">
    <property type="entry name" value="Spore Coat Polysaccharide Biosynthesis Protein SpsA, Chain A"/>
    <property type="match status" value="1"/>
</dbReference>
<dbReference type="GO" id="GO:0016758">
    <property type="term" value="F:hexosyltransferase activity"/>
    <property type="evidence" value="ECO:0007669"/>
    <property type="project" value="UniProtKB-ARBA"/>
</dbReference>
<dbReference type="Pfam" id="PF00535">
    <property type="entry name" value="Glycos_transf_2"/>
    <property type="match status" value="1"/>
</dbReference>